<dbReference type="PANTHER" id="PTHR36115:SF4">
    <property type="entry name" value="MEMBRANE PROTEIN"/>
    <property type="match status" value="1"/>
</dbReference>
<feature type="domain" description="DUF8173" evidence="10">
    <location>
        <begin position="252"/>
        <end position="375"/>
    </location>
</feature>
<reference evidence="11 12" key="1">
    <citation type="submission" date="2020-08" db="EMBL/GenBank/DDBJ databases">
        <title>Genomic Encyclopedia of Type Strains, Phase IV (KMG-IV): sequencing the most valuable type-strain genomes for metagenomic binning, comparative biology and taxonomic classification.</title>
        <authorList>
            <person name="Goeker M."/>
        </authorList>
    </citation>
    <scope>NUCLEOTIDE SEQUENCE [LARGE SCALE GENOMIC DNA]</scope>
    <source>
        <strain evidence="11 12">DSM 26723</strain>
    </source>
</reference>
<dbReference type="InterPro" id="IPR058486">
    <property type="entry name" value="DUF8173"/>
</dbReference>
<feature type="transmembrane region" description="Helical" evidence="7">
    <location>
        <begin position="361"/>
        <end position="382"/>
    </location>
</feature>
<organism evidence="11 12">
    <name type="scientific">Povalibacter uvarum</name>
    <dbReference type="NCBI Taxonomy" id="732238"/>
    <lineage>
        <taxon>Bacteria</taxon>
        <taxon>Pseudomonadati</taxon>
        <taxon>Pseudomonadota</taxon>
        <taxon>Gammaproteobacteria</taxon>
        <taxon>Steroidobacterales</taxon>
        <taxon>Steroidobacteraceae</taxon>
        <taxon>Povalibacter</taxon>
    </lineage>
</organism>
<feature type="chain" id="PRO_5033037070" evidence="8">
    <location>
        <begin position="38"/>
        <end position="576"/>
    </location>
</feature>
<feature type="transmembrane region" description="Helical" evidence="7">
    <location>
        <begin position="301"/>
        <end position="322"/>
    </location>
</feature>
<keyword evidence="4 7" id="KW-1133">Transmembrane helix</keyword>
<keyword evidence="12" id="KW-1185">Reference proteome</keyword>
<dbReference type="AlphaFoldDB" id="A0A841HJC2"/>
<dbReference type="EMBL" id="JACHHZ010000001">
    <property type="protein sequence ID" value="MBB6092318.1"/>
    <property type="molecule type" value="Genomic_DNA"/>
</dbReference>
<dbReference type="Pfam" id="PF26514">
    <property type="entry name" value="DUF8173"/>
    <property type="match status" value="1"/>
</dbReference>
<dbReference type="Proteomes" id="UP000588068">
    <property type="component" value="Unassembled WGS sequence"/>
</dbReference>
<evidence type="ECO:0000256" key="8">
    <source>
        <dbReference type="SAM" id="SignalP"/>
    </source>
</evidence>
<feature type="region of interest" description="Disordered" evidence="6">
    <location>
        <begin position="38"/>
        <end position="63"/>
    </location>
</feature>
<evidence type="ECO:0000259" key="10">
    <source>
        <dbReference type="Pfam" id="PF26514"/>
    </source>
</evidence>
<feature type="transmembrane region" description="Helical" evidence="7">
    <location>
        <begin position="272"/>
        <end position="295"/>
    </location>
</feature>
<proteinExistence type="predicted"/>
<sequence length="576" mass="60082">MNTLNTPIMNLRSFPFGDLMRGALLALVGSLALPALAAQETPPSPPSPSVEVETPQPQADDSGVKVEVEVDDFDKDFDEAFNRRSHDHSVIVKFDDANVAEHETVDAVVSIGGSSTVAGTVREAVVSIFGNTRVTGPVGDGAVAIFGDVYVNSRVRGDVAAIFGNVELGPEARIGGELVVVSGSLVRDPAATVDRGVQQVTLPFDFGRFEWLRPWIKHCFLYARPLALEPGLGWAWTLAFGFLTLYVLLALMFSNAVEKCVTTIETRPGQTLVASILTVLASPILTVLLAVTVIGAVLIPFFWVGLFVAGLFGKTVILAALGRRLTRAFGSGSPQGDVAIAVVVGGLIVLGLYMVPVVGFIAYKVIGILGLGTIAYTLLLAAQAKRQESEALAAAAAPAPLAPSAVSVDTSGATPEMSAAGSSADAGAGAAAAAQPAASASAAAAEPAIPETALPRAGFWIRMGALLVDMILVGVVFSMLRGDDAFLPVLAAYGAIMWKLKGTTVGGILFNLKIVRADGRPVDWPTSIVRALSCFLSLVVAGLGFIWIAFDKDRQAWHDKIAGTLVVRTTKGVALL</sequence>
<evidence type="ECO:0000256" key="4">
    <source>
        <dbReference type="ARBA" id="ARBA00022989"/>
    </source>
</evidence>
<feature type="transmembrane region" description="Helical" evidence="7">
    <location>
        <begin position="334"/>
        <end position="355"/>
    </location>
</feature>
<comment type="caution">
    <text evidence="11">The sequence shown here is derived from an EMBL/GenBank/DDBJ whole genome shotgun (WGS) entry which is preliminary data.</text>
</comment>
<feature type="transmembrane region" description="Helical" evidence="7">
    <location>
        <begin position="528"/>
        <end position="550"/>
    </location>
</feature>
<evidence type="ECO:0000313" key="11">
    <source>
        <dbReference type="EMBL" id="MBB6092318.1"/>
    </source>
</evidence>
<evidence type="ECO:0000256" key="2">
    <source>
        <dbReference type="ARBA" id="ARBA00022475"/>
    </source>
</evidence>
<feature type="domain" description="RDD" evidence="9">
    <location>
        <begin position="488"/>
        <end position="563"/>
    </location>
</feature>
<dbReference type="RefSeq" id="WP_184330050.1">
    <property type="nucleotide sequence ID" value="NZ_JACHHZ010000001.1"/>
</dbReference>
<comment type="subcellular location">
    <subcellularLocation>
        <location evidence="1">Cell membrane</location>
        <topology evidence="1">Multi-pass membrane protein</topology>
    </subcellularLocation>
</comment>
<feature type="transmembrane region" description="Helical" evidence="7">
    <location>
        <begin position="233"/>
        <end position="251"/>
    </location>
</feature>
<dbReference type="InterPro" id="IPR051791">
    <property type="entry name" value="Pra-immunoreactive"/>
</dbReference>
<evidence type="ECO:0000256" key="6">
    <source>
        <dbReference type="SAM" id="MobiDB-lite"/>
    </source>
</evidence>
<keyword evidence="8" id="KW-0732">Signal</keyword>
<evidence type="ECO:0000313" key="12">
    <source>
        <dbReference type="Proteomes" id="UP000588068"/>
    </source>
</evidence>
<dbReference type="InterPro" id="IPR010432">
    <property type="entry name" value="RDD"/>
</dbReference>
<feature type="transmembrane region" description="Helical" evidence="7">
    <location>
        <begin position="459"/>
        <end position="480"/>
    </location>
</feature>
<accession>A0A841HJC2</accession>
<keyword evidence="3 7" id="KW-0812">Transmembrane</keyword>
<evidence type="ECO:0000256" key="5">
    <source>
        <dbReference type="ARBA" id="ARBA00023136"/>
    </source>
</evidence>
<dbReference type="PANTHER" id="PTHR36115">
    <property type="entry name" value="PROLINE-RICH ANTIGEN HOMOLOG-RELATED"/>
    <property type="match status" value="1"/>
</dbReference>
<evidence type="ECO:0000259" key="9">
    <source>
        <dbReference type="Pfam" id="PF06271"/>
    </source>
</evidence>
<feature type="signal peptide" evidence="8">
    <location>
        <begin position="1"/>
        <end position="37"/>
    </location>
</feature>
<evidence type="ECO:0000256" key="3">
    <source>
        <dbReference type="ARBA" id="ARBA00022692"/>
    </source>
</evidence>
<name>A0A841HJC2_9GAMM</name>
<dbReference type="Pfam" id="PF06271">
    <property type="entry name" value="RDD"/>
    <property type="match status" value="1"/>
</dbReference>
<gene>
    <name evidence="11" type="ORF">HNQ60_001164</name>
</gene>
<dbReference type="GO" id="GO:0005886">
    <property type="term" value="C:plasma membrane"/>
    <property type="evidence" value="ECO:0007669"/>
    <property type="project" value="UniProtKB-SubCell"/>
</dbReference>
<keyword evidence="5 7" id="KW-0472">Membrane</keyword>
<protein>
    <submittedName>
        <fullName evidence="11">Putative RDD family membrane protein YckC</fullName>
    </submittedName>
</protein>
<keyword evidence="2" id="KW-1003">Cell membrane</keyword>
<evidence type="ECO:0000256" key="7">
    <source>
        <dbReference type="SAM" id="Phobius"/>
    </source>
</evidence>
<evidence type="ECO:0000256" key="1">
    <source>
        <dbReference type="ARBA" id="ARBA00004651"/>
    </source>
</evidence>